<evidence type="ECO:0000313" key="13">
    <source>
        <dbReference type="EMBL" id="GEN88832.1"/>
    </source>
</evidence>
<dbReference type="Pfam" id="PF02687">
    <property type="entry name" value="FtsX"/>
    <property type="match status" value="1"/>
</dbReference>
<keyword evidence="7 11" id="KW-0812">Transmembrane</keyword>
<evidence type="ECO:0000313" key="14">
    <source>
        <dbReference type="Proteomes" id="UP000321558"/>
    </source>
</evidence>
<proteinExistence type="inferred from homology"/>
<dbReference type="PANTHER" id="PTHR43738:SF1">
    <property type="entry name" value="HEMIN TRANSPORT SYSTEM PERMEASE PROTEIN HRTB-RELATED"/>
    <property type="match status" value="1"/>
</dbReference>
<evidence type="ECO:0000256" key="11">
    <source>
        <dbReference type="SAM" id="Phobius"/>
    </source>
</evidence>
<comment type="subunit">
    <text evidence="3">The complex is composed of two ATP-binding proteins (HrtA), two transmembrane proteins (HrtB) and a solute-binding protein.</text>
</comment>
<sequence length="349" mass="38722">MKMAWKEMKKNKLRYTILGSIVFLISLLTFIISGLTNGLSQDNASLIKNLPDGTFYMEEEADETYSFSSLSEEQQQEITEAQPEAAFFSIQMGNFIDTSDKQRSVAYIAATNSSYYPQVNFGEVILDASLEEEGIAVGDEITNEQWDQPLTVAGFVNHEKFSHSAAAFINPDDFQALFHTDTMQIAFVADSVAQNSNEATAFKELQAFSNSEFLNTIPSYSAEQLSLNMIVIFLLVISGMLFAIFFYMINVQKLGIYGILKAIGVKTGKLFQMMWAQMFIISVISLILSALISQAFQLLAPGGMPFHLTWPATGQLSLVFIIIGFIGATLSGIQIKRVEPMQAIQQGEM</sequence>
<organism evidence="13 14">
    <name type="scientific">Oceanobacillus sojae</name>
    <dbReference type="NCBI Taxonomy" id="582851"/>
    <lineage>
        <taxon>Bacteria</taxon>
        <taxon>Bacillati</taxon>
        <taxon>Bacillota</taxon>
        <taxon>Bacilli</taxon>
        <taxon>Bacillales</taxon>
        <taxon>Bacillaceae</taxon>
        <taxon>Oceanobacillus</taxon>
    </lineage>
</organism>
<evidence type="ECO:0000256" key="3">
    <source>
        <dbReference type="ARBA" id="ARBA00011131"/>
    </source>
</evidence>
<keyword evidence="14" id="KW-1185">Reference proteome</keyword>
<protein>
    <recommendedName>
        <fullName evidence="4">Putative hemin transport system permease protein HrtB</fullName>
    </recommendedName>
</protein>
<dbReference type="STRING" id="582851.GCA_900162665_01724"/>
<comment type="similarity">
    <text evidence="2">Belongs to the ABC-4 integral membrane protein family. HrtB subfamily.</text>
</comment>
<name>A0A511ZN06_9BACI</name>
<dbReference type="OrthoDB" id="384327at2"/>
<dbReference type="GO" id="GO:0005886">
    <property type="term" value="C:plasma membrane"/>
    <property type="evidence" value="ECO:0007669"/>
    <property type="project" value="UniProtKB-SubCell"/>
</dbReference>
<gene>
    <name evidence="13" type="ORF">OSO01_35710</name>
</gene>
<comment type="function">
    <text evidence="10">Part of the ABC transporter complex hrt involved in hemin import. Responsible for the translocation of the substrate across the membrane.</text>
</comment>
<keyword evidence="5" id="KW-0813">Transport</keyword>
<reference evidence="13 14" key="1">
    <citation type="submission" date="2019-07" db="EMBL/GenBank/DDBJ databases">
        <title>Whole genome shotgun sequence of Oceanobacillus sojae NBRC 105379.</title>
        <authorList>
            <person name="Hosoyama A."/>
            <person name="Uohara A."/>
            <person name="Ohji S."/>
            <person name="Ichikawa N."/>
        </authorList>
    </citation>
    <scope>NUCLEOTIDE SEQUENCE [LARGE SCALE GENOMIC DNA]</scope>
    <source>
        <strain evidence="13 14">NBRC 105379</strain>
    </source>
</reference>
<evidence type="ECO:0000256" key="7">
    <source>
        <dbReference type="ARBA" id="ARBA00022692"/>
    </source>
</evidence>
<dbReference type="InterPro" id="IPR051125">
    <property type="entry name" value="ABC-4/HrtB_transporter"/>
</dbReference>
<dbReference type="AlphaFoldDB" id="A0A511ZN06"/>
<evidence type="ECO:0000256" key="9">
    <source>
        <dbReference type="ARBA" id="ARBA00023136"/>
    </source>
</evidence>
<keyword evidence="9 11" id="KW-0472">Membrane</keyword>
<comment type="caution">
    <text evidence="13">The sequence shown here is derived from an EMBL/GenBank/DDBJ whole genome shotgun (WGS) entry which is preliminary data.</text>
</comment>
<feature type="transmembrane region" description="Helical" evidence="11">
    <location>
        <begin position="225"/>
        <end position="249"/>
    </location>
</feature>
<feature type="domain" description="ABC3 transporter permease C-terminal" evidence="12">
    <location>
        <begin position="229"/>
        <end position="340"/>
    </location>
</feature>
<dbReference type="Proteomes" id="UP000321558">
    <property type="component" value="Unassembled WGS sequence"/>
</dbReference>
<evidence type="ECO:0000256" key="4">
    <source>
        <dbReference type="ARBA" id="ARBA00016962"/>
    </source>
</evidence>
<comment type="subcellular location">
    <subcellularLocation>
        <location evidence="1">Cell membrane</location>
        <topology evidence="1">Multi-pass membrane protein</topology>
    </subcellularLocation>
</comment>
<feature type="transmembrane region" description="Helical" evidence="11">
    <location>
        <begin position="270"/>
        <end position="292"/>
    </location>
</feature>
<dbReference type="EMBL" id="BJYM01000016">
    <property type="protein sequence ID" value="GEN88832.1"/>
    <property type="molecule type" value="Genomic_DNA"/>
</dbReference>
<evidence type="ECO:0000259" key="12">
    <source>
        <dbReference type="Pfam" id="PF02687"/>
    </source>
</evidence>
<evidence type="ECO:0000256" key="6">
    <source>
        <dbReference type="ARBA" id="ARBA00022475"/>
    </source>
</evidence>
<dbReference type="RefSeq" id="WP_147211730.1">
    <property type="nucleotide sequence ID" value="NZ_BJYM01000016.1"/>
</dbReference>
<evidence type="ECO:0000256" key="5">
    <source>
        <dbReference type="ARBA" id="ARBA00022448"/>
    </source>
</evidence>
<keyword evidence="6" id="KW-1003">Cell membrane</keyword>
<feature type="transmembrane region" description="Helical" evidence="11">
    <location>
        <begin position="312"/>
        <end position="333"/>
    </location>
</feature>
<keyword evidence="8 11" id="KW-1133">Transmembrane helix</keyword>
<evidence type="ECO:0000256" key="1">
    <source>
        <dbReference type="ARBA" id="ARBA00004651"/>
    </source>
</evidence>
<evidence type="ECO:0000256" key="10">
    <source>
        <dbReference type="ARBA" id="ARBA00024973"/>
    </source>
</evidence>
<evidence type="ECO:0000256" key="2">
    <source>
        <dbReference type="ARBA" id="ARBA00008697"/>
    </source>
</evidence>
<accession>A0A511ZN06</accession>
<evidence type="ECO:0000256" key="8">
    <source>
        <dbReference type="ARBA" id="ARBA00022989"/>
    </source>
</evidence>
<dbReference type="PANTHER" id="PTHR43738">
    <property type="entry name" value="ABC TRANSPORTER, MEMBRANE PROTEIN"/>
    <property type="match status" value="1"/>
</dbReference>
<dbReference type="InterPro" id="IPR003838">
    <property type="entry name" value="ABC3_permease_C"/>
</dbReference>